<evidence type="ECO:0000259" key="20">
    <source>
        <dbReference type="Pfam" id="PF24621"/>
    </source>
</evidence>
<evidence type="ECO:0000256" key="14">
    <source>
        <dbReference type="ARBA" id="ARBA00023027"/>
    </source>
</evidence>
<evidence type="ECO:0000256" key="18">
    <source>
        <dbReference type="HAMAP-Rule" id="MF_00110"/>
    </source>
</evidence>
<evidence type="ECO:0000256" key="9">
    <source>
        <dbReference type="ARBA" id="ARBA00022490"/>
    </source>
</evidence>
<dbReference type="Pfam" id="PF01761">
    <property type="entry name" value="DHQ_synthase"/>
    <property type="match status" value="1"/>
</dbReference>
<dbReference type="InterPro" id="IPR030963">
    <property type="entry name" value="DHQ_synth_fam"/>
</dbReference>
<comment type="catalytic activity">
    <reaction evidence="1 18">
        <text>7-phospho-2-dehydro-3-deoxy-D-arabino-heptonate = 3-dehydroquinate + phosphate</text>
        <dbReference type="Rhea" id="RHEA:21968"/>
        <dbReference type="ChEBI" id="CHEBI:32364"/>
        <dbReference type="ChEBI" id="CHEBI:43474"/>
        <dbReference type="ChEBI" id="CHEBI:58394"/>
        <dbReference type="EC" id="4.2.3.4"/>
    </reaction>
</comment>
<dbReference type="GO" id="GO:0005737">
    <property type="term" value="C:cytoplasm"/>
    <property type="evidence" value="ECO:0007669"/>
    <property type="project" value="UniProtKB-SubCell"/>
</dbReference>
<keyword evidence="11 18" id="KW-0479">Metal-binding</keyword>
<comment type="cofactor">
    <cofactor evidence="18">
        <name>Co(2+)</name>
        <dbReference type="ChEBI" id="CHEBI:48828"/>
    </cofactor>
    <cofactor evidence="18">
        <name>Zn(2+)</name>
        <dbReference type="ChEBI" id="CHEBI:29105"/>
    </cofactor>
    <text evidence="18">Binds 1 divalent metal cation per subunit. Can use either Co(2+) or Zn(2+).</text>
</comment>
<evidence type="ECO:0000256" key="17">
    <source>
        <dbReference type="ARBA" id="ARBA00023285"/>
    </source>
</evidence>
<feature type="binding site" evidence="18">
    <location>
        <position position="259"/>
    </location>
    <ligand>
        <name>Zn(2+)</name>
        <dbReference type="ChEBI" id="CHEBI:29105"/>
    </ligand>
</feature>
<evidence type="ECO:0000259" key="19">
    <source>
        <dbReference type="Pfam" id="PF01761"/>
    </source>
</evidence>
<evidence type="ECO:0000256" key="12">
    <source>
        <dbReference type="ARBA" id="ARBA00022741"/>
    </source>
</evidence>
<keyword evidence="13 18" id="KW-0862">Zinc</keyword>
<feature type="domain" description="3-dehydroquinate synthase C-terminal" evidence="20">
    <location>
        <begin position="178"/>
        <end position="315"/>
    </location>
</feature>
<dbReference type="Proteomes" id="UP000187608">
    <property type="component" value="Unassembled WGS sequence"/>
</dbReference>
<evidence type="ECO:0000256" key="16">
    <source>
        <dbReference type="ARBA" id="ARBA00023239"/>
    </source>
</evidence>
<dbReference type="PANTHER" id="PTHR43622:SF7">
    <property type="entry name" value="3-DEHYDROQUINATE SYNTHASE, CHLOROPLASTIC"/>
    <property type="match status" value="1"/>
</dbReference>
<comment type="pathway">
    <text evidence="5 18">Metabolic intermediate biosynthesis; chorismate biosynthesis; chorismate from D-erythrose 4-phosphate and phosphoenolpyruvate: step 2/7.</text>
</comment>
<keyword evidence="15 18" id="KW-0057">Aromatic amino acid biosynthesis</keyword>
<feature type="binding site" evidence="18">
    <location>
        <position position="242"/>
    </location>
    <ligand>
        <name>Zn(2+)</name>
        <dbReference type="ChEBI" id="CHEBI:29105"/>
    </ligand>
</feature>
<dbReference type="InterPro" id="IPR016037">
    <property type="entry name" value="DHQ_synth_AroB"/>
</dbReference>
<dbReference type="GO" id="GO:0009073">
    <property type="term" value="P:aromatic amino acid family biosynthetic process"/>
    <property type="evidence" value="ECO:0007669"/>
    <property type="project" value="UniProtKB-KW"/>
</dbReference>
<dbReference type="GO" id="GO:0009423">
    <property type="term" value="P:chorismate biosynthetic process"/>
    <property type="evidence" value="ECO:0007669"/>
    <property type="project" value="UniProtKB-UniRule"/>
</dbReference>
<dbReference type="FunFam" id="3.40.50.1970:FF:000007">
    <property type="entry name" value="Pentafunctional AROM polypeptide"/>
    <property type="match status" value="1"/>
</dbReference>
<keyword evidence="14 18" id="KW-0520">NAD</keyword>
<evidence type="ECO:0000256" key="1">
    <source>
        <dbReference type="ARBA" id="ARBA00001393"/>
    </source>
</evidence>
<dbReference type="CDD" id="cd08195">
    <property type="entry name" value="DHQS"/>
    <property type="match status" value="1"/>
</dbReference>
<dbReference type="OrthoDB" id="9806583at2"/>
<feature type="domain" description="3-dehydroquinate synthase N-terminal" evidence="19">
    <location>
        <begin position="66"/>
        <end position="175"/>
    </location>
</feature>
<dbReference type="GO" id="GO:0000166">
    <property type="term" value="F:nucleotide binding"/>
    <property type="evidence" value="ECO:0007669"/>
    <property type="project" value="UniProtKB-KW"/>
</dbReference>
<evidence type="ECO:0000313" key="22">
    <source>
        <dbReference type="Proteomes" id="UP000187608"/>
    </source>
</evidence>
<evidence type="ECO:0000256" key="5">
    <source>
        <dbReference type="ARBA" id="ARBA00004661"/>
    </source>
</evidence>
<dbReference type="NCBIfam" id="TIGR01357">
    <property type="entry name" value="aroB"/>
    <property type="match status" value="1"/>
</dbReference>
<keyword evidence="9 18" id="KW-0963">Cytoplasm</keyword>
<dbReference type="UniPathway" id="UPA00053">
    <property type="reaction ID" value="UER00085"/>
</dbReference>
<dbReference type="GO" id="GO:0008652">
    <property type="term" value="P:amino acid biosynthetic process"/>
    <property type="evidence" value="ECO:0007669"/>
    <property type="project" value="UniProtKB-KW"/>
</dbReference>
<dbReference type="EC" id="4.2.3.4" evidence="7 18"/>
<evidence type="ECO:0000256" key="13">
    <source>
        <dbReference type="ARBA" id="ARBA00022833"/>
    </source>
</evidence>
<sequence>MDRLQVHVPGKTYEVILSDGLRHQLDDYIEKAYSSVLIIADQQVADLYLNDITNSLKDREQVFQKVIPAGESSKSFEWYKKLLDYCVECRLDRKSLIIALGGGMIGDLAGFVAASYLRGVSFIQLPTSILAHDSSVGGKVAINHEEGKNLIGAFYHPDKVLYDTETIRTLPLKEKRSGYGEVVKHALLSDEGWFSEVVTRRLDSLSSEEVRADLIRGIELKASIVERDEKESDVRKHLNLGHTLAHAIEAELHYHSLTHGEAVVIGTLFALHVSGLNDSYQKLLEWAKDNDYPLDVMADMDVHALVDRMKMDKKAEKGQINYVLMEGVGLPYVTRLDEKRLVQSLKHFKSEVRE</sequence>
<reference evidence="22" key="1">
    <citation type="submission" date="2017-01" db="EMBL/GenBank/DDBJ databases">
        <authorList>
            <person name="Varghese N."/>
            <person name="Submissions S."/>
        </authorList>
    </citation>
    <scope>NUCLEOTIDE SEQUENCE [LARGE SCALE GENOMIC DNA]</scope>
    <source>
        <strain evidence="22">DSM 23127</strain>
    </source>
</reference>
<comment type="function">
    <text evidence="18">Catalyzes the conversion of 3-deoxy-D-arabino-heptulosonate 7-phosphate (DAHP) to dehydroquinate (DHQ).</text>
</comment>
<comment type="cofactor">
    <cofactor evidence="3">
        <name>Zn(2+)</name>
        <dbReference type="ChEBI" id="CHEBI:29105"/>
    </cofactor>
</comment>
<gene>
    <name evidence="18" type="primary">aroB</name>
    <name evidence="21" type="ORF">SAMN05421687_101238</name>
</gene>
<evidence type="ECO:0000256" key="10">
    <source>
        <dbReference type="ARBA" id="ARBA00022605"/>
    </source>
</evidence>
<comment type="subcellular location">
    <subcellularLocation>
        <location evidence="4 18">Cytoplasm</location>
    </subcellularLocation>
</comment>
<dbReference type="STRING" id="570947.SAMN05421687_101238"/>
<evidence type="ECO:0000256" key="7">
    <source>
        <dbReference type="ARBA" id="ARBA00013031"/>
    </source>
</evidence>
<keyword evidence="17 18" id="KW-0170">Cobalt</keyword>
<comment type="similarity">
    <text evidence="6 18">Belongs to the sugar phosphate cyclases superfamily. Dehydroquinate synthase family.</text>
</comment>
<dbReference type="GO" id="GO:0003856">
    <property type="term" value="F:3-dehydroquinate synthase activity"/>
    <property type="evidence" value="ECO:0007669"/>
    <property type="project" value="UniProtKB-UniRule"/>
</dbReference>
<comment type="caution">
    <text evidence="18">Lacks conserved residue(s) required for the propagation of feature annotation.</text>
</comment>
<feature type="binding site" evidence="18">
    <location>
        <begin position="166"/>
        <end position="169"/>
    </location>
    <ligand>
        <name>NAD(+)</name>
        <dbReference type="ChEBI" id="CHEBI:57540"/>
    </ligand>
</feature>
<dbReference type="InterPro" id="IPR056179">
    <property type="entry name" value="DHQS_C"/>
</dbReference>
<dbReference type="HAMAP" id="MF_00110">
    <property type="entry name" value="DHQ_synthase"/>
    <property type="match status" value="1"/>
</dbReference>
<protein>
    <recommendedName>
        <fullName evidence="8 18">3-dehydroquinate synthase</fullName>
        <shortName evidence="18">DHQS</shortName>
        <ecNumber evidence="7 18">4.2.3.4</ecNumber>
    </recommendedName>
</protein>
<dbReference type="RefSeq" id="WP_076556507.1">
    <property type="nucleotide sequence ID" value="NZ_FTOC01000001.1"/>
</dbReference>
<accession>A0A1N7IJA8</accession>
<keyword evidence="16 18" id="KW-0456">Lyase</keyword>
<feature type="binding site" evidence="18">
    <location>
        <position position="139"/>
    </location>
    <ligand>
        <name>NAD(+)</name>
        <dbReference type="ChEBI" id="CHEBI:57540"/>
    </ligand>
</feature>
<evidence type="ECO:0000256" key="15">
    <source>
        <dbReference type="ARBA" id="ARBA00023141"/>
    </source>
</evidence>
<keyword evidence="12 18" id="KW-0547">Nucleotide-binding</keyword>
<dbReference type="SUPFAM" id="SSF56796">
    <property type="entry name" value="Dehydroquinate synthase-like"/>
    <property type="match status" value="1"/>
</dbReference>
<evidence type="ECO:0000256" key="2">
    <source>
        <dbReference type="ARBA" id="ARBA00001911"/>
    </source>
</evidence>
<evidence type="ECO:0000256" key="3">
    <source>
        <dbReference type="ARBA" id="ARBA00001947"/>
    </source>
</evidence>
<dbReference type="Pfam" id="PF24621">
    <property type="entry name" value="DHQS_C"/>
    <property type="match status" value="1"/>
</dbReference>
<evidence type="ECO:0000256" key="4">
    <source>
        <dbReference type="ARBA" id="ARBA00004496"/>
    </source>
</evidence>
<keyword evidence="10 18" id="KW-0028">Amino-acid biosynthesis</keyword>
<dbReference type="Gene3D" id="3.40.50.1970">
    <property type="match status" value="1"/>
</dbReference>
<comment type="cofactor">
    <cofactor evidence="2 18">
        <name>NAD(+)</name>
        <dbReference type="ChEBI" id="CHEBI:57540"/>
    </cofactor>
</comment>
<evidence type="ECO:0000256" key="8">
    <source>
        <dbReference type="ARBA" id="ARBA00017684"/>
    </source>
</evidence>
<organism evidence="21 22">
    <name type="scientific">Salimicrobium flavidum</name>
    <dbReference type="NCBI Taxonomy" id="570947"/>
    <lineage>
        <taxon>Bacteria</taxon>
        <taxon>Bacillati</taxon>
        <taxon>Bacillota</taxon>
        <taxon>Bacilli</taxon>
        <taxon>Bacillales</taxon>
        <taxon>Bacillaceae</taxon>
        <taxon>Salimicrobium</taxon>
    </lineage>
</organism>
<dbReference type="PANTHER" id="PTHR43622">
    <property type="entry name" value="3-DEHYDROQUINATE SYNTHASE"/>
    <property type="match status" value="1"/>
</dbReference>
<dbReference type="InterPro" id="IPR030960">
    <property type="entry name" value="DHQS/DOIS_N"/>
</dbReference>
<keyword evidence="22" id="KW-1185">Reference proteome</keyword>
<dbReference type="AlphaFoldDB" id="A0A1N7IJA8"/>
<dbReference type="PIRSF" id="PIRSF001455">
    <property type="entry name" value="DHQ_synth"/>
    <property type="match status" value="1"/>
</dbReference>
<feature type="binding site" evidence="18">
    <location>
        <begin position="127"/>
        <end position="128"/>
    </location>
    <ligand>
        <name>NAD(+)</name>
        <dbReference type="ChEBI" id="CHEBI:57540"/>
    </ligand>
</feature>
<evidence type="ECO:0000256" key="11">
    <source>
        <dbReference type="ARBA" id="ARBA00022723"/>
    </source>
</evidence>
<proteinExistence type="inferred from homology"/>
<dbReference type="Gene3D" id="1.20.1090.10">
    <property type="entry name" value="Dehydroquinate synthase-like - alpha domain"/>
    <property type="match status" value="1"/>
</dbReference>
<feature type="binding site" evidence="18">
    <location>
        <position position="148"/>
    </location>
    <ligand>
        <name>NAD(+)</name>
        <dbReference type="ChEBI" id="CHEBI:57540"/>
    </ligand>
</feature>
<dbReference type="GO" id="GO:0046872">
    <property type="term" value="F:metal ion binding"/>
    <property type="evidence" value="ECO:0007669"/>
    <property type="project" value="UniProtKB-KW"/>
</dbReference>
<evidence type="ECO:0000313" key="21">
    <source>
        <dbReference type="EMBL" id="SIS37142.1"/>
    </source>
</evidence>
<dbReference type="EMBL" id="FTOC01000001">
    <property type="protein sequence ID" value="SIS37142.1"/>
    <property type="molecule type" value="Genomic_DNA"/>
</dbReference>
<name>A0A1N7IJA8_9BACI</name>
<evidence type="ECO:0000256" key="6">
    <source>
        <dbReference type="ARBA" id="ARBA00005412"/>
    </source>
</evidence>
<dbReference type="InterPro" id="IPR050071">
    <property type="entry name" value="Dehydroquinate_synthase"/>
</dbReference>
<feature type="binding site" evidence="18">
    <location>
        <position position="181"/>
    </location>
    <ligand>
        <name>Zn(2+)</name>
        <dbReference type="ChEBI" id="CHEBI:29105"/>
    </ligand>
</feature>